<feature type="region of interest" description="Disordered" evidence="5">
    <location>
        <begin position="174"/>
        <end position="193"/>
    </location>
</feature>
<dbReference type="Gene3D" id="2.120.10.30">
    <property type="entry name" value="TolB, C-terminal domain"/>
    <property type="match status" value="1"/>
</dbReference>
<dbReference type="GO" id="GO:0012505">
    <property type="term" value="C:endomembrane system"/>
    <property type="evidence" value="ECO:0007669"/>
    <property type="project" value="TreeGrafter"/>
</dbReference>
<dbReference type="InterPro" id="IPR018119">
    <property type="entry name" value="Strictosidine_synth_cons-reg"/>
</dbReference>
<evidence type="ECO:0000256" key="1">
    <source>
        <dbReference type="ARBA" id="ARBA00004116"/>
    </source>
</evidence>
<evidence type="ECO:0000256" key="5">
    <source>
        <dbReference type="SAM" id="MobiDB-lite"/>
    </source>
</evidence>
<evidence type="ECO:0000313" key="9">
    <source>
        <dbReference type="Proteomes" id="UP001054889"/>
    </source>
</evidence>
<dbReference type="GO" id="GO:0016787">
    <property type="term" value="F:hydrolase activity"/>
    <property type="evidence" value="ECO:0007669"/>
    <property type="project" value="TreeGrafter"/>
</dbReference>
<evidence type="ECO:0000256" key="2">
    <source>
        <dbReference type="ARBA" id="ARBA00009191"/>
    </source>
</evidence>
<keyword evidence="6" id="KW-0732">Signal</keyword>
<name>A0AAV5FDV9_ELECO</name>
<dbReference type="PANTHER" id="PTHR10426:SF68">
    <property type="entry name" value="OS07G0614000 PROTEIN"/>
    <property type="match status" value="1"/>
</dbReference>
<evidence type="ECO:0000256" key="6">
    <source>
        <dbReference type="SAM" id="SignalP"/>
    </source>
</evidence>
<dbReference type="GO" id="GO:0005773">
    <property type="term" value="C:vacuole"/>
    <property type="evidence" value="ECO:0007669"/>
    <property type="project" value="UniProtKB-SubCell"/>
</dbReference>
<comment type="subcellular location">
    <subcellularLocation>
        <location evidence="1">Vacuole</location>
    </subcellularLocation>
</comment>
<accession>A0AAV5FDV9</accession>
<gene>
    <name evidence="8" type="primary">gb21622</name>
    <name evidence="8" type="ORF">PR202_gb21622</name>
</gene>
<proteinExistence type="inferred from homology"/>
<dbReference type="AlphaFoldDB" id="A0AAV5FDV9"/>
<evidence type="ECO:0000259" key="7">
    <source>
        <dbReference type="Pfam" id="PF03088"/>
    </source>
</evidence>
<sequence>MAPVGLLAAAVLAAVASLAAHLAPQLPHRPGPVAARFPLPTLPTTSSRGWRSWAKGSWTRRRTCTWTRRAGGAIYTATRDGWIQRMRPGANASWERWRFVGGTGLLGIAPSADGTMLRLRRRQGAAESRGGRSDPPCLGGRGLPDQVRGRRDRGLRRHGLLQRRQHQVRLRQVDPRLPRESRPSGRLLKYDPRTGETSVVLDRLGFANGVARPSWSSASPRGN</sequence>
<dbReference type="PANTHER" id="PTHR10426">
    <property type="entry name" value="STRICTOSIDINE SYNTHASE-RELATED"/>
    <property type="match status" value="1"/>
</dbReference>
<dbReference type="EMBL" id="BQKI01000084">
    <property type="protein sequence ID" value="GJN33063.1"/>
    <property type="molecule type" value="Genomic_DNA"/>
</dbReference>
<feature type="region of interest" description="Disordered" evidence="5">
    <location>
        <begin position="121"/>
        <end position="157"/>
    </location>
</feature>
<evidence type="ECO:0000256" key="4">
    <source>
        <dbReference type="ARBA" id="ARBA00023180"/>
    </source>
</evidence>
<reference evidence="8" key="2">
    <citation type="submission" date="2021-12" db="EMBL/GenBank/DDBJ databases">
        <title>Resequencing data analysis of finger millet.</title>
        <authorList>
            <person name="Hatakeyama M."/>
            <person name="Aluri S."/>
            <person name="Balachadran M.T."/>
            <person name="Sivarajan S.R."/>
            <person name="Poveda L."/>
            <person name="Shimizu-Inatsugi R."/>
            <person name="Schlapbach R."/>
            <person name="Sreeman S.M."/>
            <person name="Shimizu K.K."/>
        </authorList>
    </citation>
    <scope>NUCLEOTIDE SEQUENCE</scope>
</reference>
<dbReference type="SUPFAM" id="SSF63829">
    <property type="entry name" value="Calcium-dependent phosphotriesterase"/>
    <property type="match status" value="1"/>
</dbReference>
<dbReference type="Proteomes" id="UP001054889">
    <property type="component" value="Unassembled WGS sequence"/>
</dbReference>
<keyword evidence="9" id="KW-1185">Reference proteome</keyword>
<feature type="chain" id="PRO_5043887547" description="Strictosidine synthase conserved region domain-containing protein" evidence="6">
    <location>
        <begin position="20"/>
        <end position="223"/>
    </location>
</feature>
<feature type="domain" description="Strictosidine synthase conserved region" evidence="7">
    <location>
        <begin position="181"/>
        <end position="211"/>
    </location>
</feature>
<comment type="similarity">
    <text evidence="2">Belongs to the strictosidine synthase family.</text>
</comment>
<organism evidence="8 9">
    <name type="scientific">Eleusine coracana subsp. coracana</name>
    <dbReference type="NCBI Taxonomy" id="191504"/>
    <lineage>
        <taxon>Eukaryota</taxon>
        <taxon>Viridiplantae</taxon>
        <taxon>Streptophyta</taxon>
        <taxon>Embryophyta</taxon>
        <taxon>Tracheophyta</taxon>
        <taxon>Spermatophyta</taxon>
        <taxon>Magnoliopsida</taxon>
        <taxon>Liliopsida</taxon>
        <taxon>Poales</taxon>
        <taxon>Poaceae</taxon>
        <taxon>PACMAD clade</taxon>
        <taxon>Chloridoideae</taxon>
        <taxon>Cynodonteae</taxon>
        <taxon>Eleusininae</taxon>
        <taxon>Eleusine</taxon>
    </lineage>
</organism>
<dbReference type="Pfam" id="PF03088">
    <property type="entry name" value="Str_synth"/>
    <property type="match status" value="1"/>
</dbReference>
<protein>
    <recommendedName>
        <fullName evidence="7">Strictosidine synthase conserved region domain-containing protein</fullName>
    </recommendedName>
</protein>
<evidence type="ECO:0000313" key="8">
    <source>
        <dbReference type="EMBL" id="GJN33063.1"/>
    </source>
</evidence>
<keyword evidence="4" id="KW-0325">Glycoprotein</keyword>
<reference evidence="8" key="1">
    <citation type="journal article" date="2018" name="DNA Res.">
        <title>Multiple hybrid de novo genome assembly of finger millet, an orphan allotetraploid crop.</title>
        <authorList>
            <person name="Hatakeyama M."/>
            <person name="Aluri S."/>
            <person name="Balachadran M.T."/>
            <person name="Sivarajan S.R."/>
            <person name="Patrignani A."/>
            <person name="Gruter S."/>
            <person name="Poveda L."/>
            <person name="Shimizu-Inatsugi R."/>
            <person name="Baeten J."/>
            <person name="Francoijs K.J."/>
            <person name="Nataraja K.N."/>
            <person name="Reddy Y.A.N."/>
            <person name="Phadnis S."/>
            <person name="Ravikumar R.L."/>
            <person name="Schlapbach R."/>
            <person name="Sreeman S.M."/>
            <person name="Shimizu K.K."/>
        </authorList>
    </citation>
    <scope>NUCLEOTIDE SEQUENCE</scope>
</reference>
<feature type="signal peptide" evidence="6">
    <location>
        <begin position="1"/>
        <end position="19"/>
    </location>
</feature>
<dbReference type="InterPro" id="IPR011042">
    <property type="entry name" value="6-blade_b-propeller_TolB-like"/>
</dbReference>
<keyword evidence="3" id="KW-0926">Vacuole</keyword>
<evidence type="ECO:0000256" key="3">
    <source>
        <dbReference type="ARBA" id="ARBA00022554"/>
    </source>
</evidence>
<comment type="caution">
    <text evidence="8">The sequence shown here is derived from an EMBL/GenBank/DDBJ whole genome shotgun (WGS) entry which is preliminary data.</text>
</comment>